<proteinExistence type="predicted"/>
<dbReference type="Proteomes" id="UP001164116">
    <property type="component" value="Chromosome"/>
</dbReference>
<protein>
    <submittedName>
        <fullName evidence="1">Type III secretion protein</fullName>
    </submittedName>
</protein>
<evidence type="ECO:0000313" key="2">
    <source>
        <dbReference type="Proteomes" id="UP001164116"/>
    </source>
</evidence>
<organism evidence="1 2">
    <name type="scientific">Pseudomonas quebecensis</name>
    <dbReference type="NCBI Taxonomy" id="2995174"/>
    <lineage>
        <taxon>Bacteria</taxon>
        <taxon>Pseudomonadati</taxon>
        <taxon>Pseudomonadota</taxon>
        <taxon>Gammaproteobacteria</taxon>
        <taxon>Pseudomonadales</taxon>
        <taxon>Pseudomonadaceae</taxon>
        <taxon>Pseudomonas</taxon>
    </lineage>
</organism>
<dbReference type="RefSeq" id="WP_266245893.1">
    <property type="nucleotide sequence ID" value="NZ_CP112866.1"/>
</dbReference>
<gene>
    <name evidence="1" type="ORF">OSC50_20745</name>
</gene>
<keyword evidence="2" id="KW-1185">Reference proteome</keyword>
<reference evidence="1" key="1">
    <citation type="submission" date="2022-11" db="EMBL/GenBank/DDBJ databases">
        <title>Taxonomic description of a new Pseudomonas species.</title>
        <authorList>
            <person name="Tambong J.T."/>
        </authorList>
    </citation>
    <scope>NUCLEOTIDE SEQUENCE</scope>
    <source>
        <strain evidence="1">S1Bt42</strain>
    </source>
</reference>
<dbReference type="EMBL" id="CP112866">
    <property type="protein sequence ID" value="UZW17790.1"/>
    <property type="molecule type" value="Genomic_DNA"/>
</dbReference>
<evidence type="ECO:0000313" key="1">
    <source>
        <dbReference type="EMBL" id="UZW17790.1"/>
    </source>
</evidence>
<sequence>MSSNLVWAQWWSAPWLQAHEDWRELDNYPAHLALHRTRQVVVGTYYGVAPCLPPSPDPVLLQLAIASAAQLELALALIGSVCRPACAQTLDEELYQWCNRLSKALALDMAQPDVDPLQLLRAWVPADTWQRIRLRFPRQRVLDLEAEILSRGDSQSRLDTLWHAVVWRIGGMSSNDSASSSEAHGD</sequence>
<accession>A0ABY6QEL6</accession>
<name>A0ABY6QEL6_9PSED</name>